<organism evidence="2 3">
    <name type="scientific">Clostridium manihotivorum</name>
    <dbReference type="NCBI Taxonomy" id="2320868"/>
    <lineage>
        <taxon>Bacteria</taxon>
        <taxon>Bacillati</taxon>
        <taxon>Bacillota</taxon>
        <taxon>Clostridia</taxon>
        <taxon>Eubacteriales</taxon>
        <taxon>Clostridiaceae</taxon>
        <taxon>Clostridium</taxon>
    </lineage>
</organism>
<proteinExistence type="predicted"/>
<accession>A0A3R5UFX6</accession>
<dbReference type="GO" id="GO:0008961">
    <property type="term" value="F:phosphatidylglycerol-prolipoprotein diacylglyceryl transferase activity"/>
    <property type="evidence" value="ECO:0007669"/>
    <property type="project" value="InterPro"/>
</dbReference>
<evidence type="ECO:0000313" key="2">
    <source>
        <dbReference type="EMBL" id="QAA32788.1"/>
    </source>
</evidence>
<dbReference type="Proteomes" id="UP000286268">
    <property type="component" value="Chromosome"/>
</dbReference>
<keyword evidence="1" id="KW-1133">Transmembrane helix</keyword>
<dbReference type="InterPro" id="IPR001640">
    <property type="entry name" value="Lgt"/>
</dbReference>
<dbReference type="GO" id="GO:0005886">
    <property type="term" value="C:plasma membrane"/>
    <property type="evidence" value="ECO:0007669"/>
    <property type="project" value="InterPro"/>
</dbReference>
<evidence type="ECO:0000256" key="1">
    <source>
        <dbReference type="SAM" id="Phobius"/>
    </source>
</evidence>
<dbReference type="OrthoDB" id="871140at2"/>
<sequence length="61" mass="7066">MVCFTYIGLYSIARFFVEGLRTDSLMLGSFRIAQLVSLVGVVLWIAVLVFYYFKNKIEHII</sequence>
<evidence type="ECO:0000313" key="3">
    <source>
        <dbReference type="Proteomes" id="UP000286268"/>
    </source>
</evidence>
<keyword evidence="3" id="KW-1185">Reference proteome</keyword>
<dbReference type="KEGG" id="cmah:C1I91_14700"/>
<dbReference type="EMBL" id="CP025746">
    <property type="protein sequence ID" value="QAA32788.1"/>
    <property type="molecule type" value="Genomic_DNA"/>
</dbReference>
<keyword evidence="1" id="KW-0472">Membrane</keyword>
<feature type="transmembrane region" description="Helical" evidence="1">
    <location>
        <begin position="32"/>
        <end position="53"/>
    </location>
</feature>
<protein>
    <recommendedName>
        <fullName evidence="4">Prolipoprotein diacylglyceryl transferase</fullName>
    </recommendedName>
</protein>
<gene>
    <name evidence="2" type="ORF">C1I91_14700</name>
</gene>
<dbReference type="Pfam" id="PF01790">
    <property type="entry name" value="LGT"/>
    <property type="match status" value="1"/>
</dbReference>
<name>A0A3R5UFX6_9CLOT</name>
<reference evidence="2 3" key="1">
    <citation type="submission" date="2018-01" db="EMBL/GenBank/DDBJ databases">
        <title>Genome Sequencing and Assembly of Anaerobacter polyendosporus strain CT4.</title>
        <authorList>
            <person name="Tachaapaikoon C."/>
            <person name="Sutheeworapong S."/>
            <person name="Jenjaroenpun P."/>
            <person name="Wongsurawat T."/>
            <person name="Nookeaw I."/>
            <person name="Cheawchanlertfa P."/>
            <person name="Kosugi A."/>
            <person name="Cheevadhanarak S."/>
            <person name="Ratanakhanokchai K."/>
        </authorList>
    </citation>
    <scope>NUCLEOTIDE SEQUENCE [LARGE SCALE GENOMIC DNA]</scope>
    <source>
        <strain evidence="2 3">CT4</strain>
    </source>
</reference>
<dbReference type="AlphaFoldDB" id="A0A3R5UFX6"/>
<keyword evidence="1" id="KW-0812">Transmembrane</keyword>
<dbReference type="GO" id="GO:0042158">
    <property type="term" value="P:lipoprotein biosynthetic process"/>
    <property type="evidence" value="ECO:0007669"/>
    <property type="project" value="InterPro"/>
</dbReference>
<evidence type="ECO:0008006" key="4">
    <source>
        <dbReference type="Google" id="ProtNLM"/>
    </source>
</evidence>